<dbReference type="AlphaFoldDB" id="A0A0F9GGA6"/>
<name>A0A0F9GGA6_9ZZZZ</name>
<evidence type="ECO:0000313" key="1">
    <source>
        <dbReference type="EMBL" id="KKL97839.1"/>
    </source>
</evidence>
<gene>
    <name evidence="1" type="ORF">LCGC14_1830390</name>
</gene>
<accession>A0A0F9GGA6</accession>
<protein>
    <submittedName>
        <fullName evidence="1">Uncharacterized protein</fullName>
    </submittedName>
</protein>
<proteinExistence type="predicted"/>
<organism evidence="1">
    <name type="scientific">marine sediment metagenome</name>
    <dbReference type="NCBI Taxonomy" id="412755"/>
    <lineage>
        <taxon>unclassified sequences</taxon>
        <taxon>metagenomes</taxon>
        <taxon>ecological metagenomes</taxon>
    </lineage>
</organism>
<reference evidence="1" key="1">
    <citation type="journal article" date="2015" name="Nature">
        <title>Complex archaea that bridge the gap between prokaryotes and eukaryotes.</title>
        <authorList>
            <person name="Spang A."/>
            <person name="Saw J.H."/>
            <person name="Jorgensen S.L."/>
            <person name="Zaremba-Niedzwiedzka K."/>
            <person name="Martijn J."/>
            <person name="Lind A.E."/>
            <person name="van Eijk R."/>
            <person name="Schleper C."/>
            <person name="Guy L."/>
            <person name="Ettema T.J."/>
        </authorList>
    </citation>
    <scope>NUCLEOTIDE SEQUENCE</scope>
</reference>
<comment type="caution">
    <text evidence="1">The sequence shown here is derived from an EMBL/GenBank/DDBJ whole genome shotgun (WGS) entry which is preliminary data.</text>
</comment>
<sequence>MAHKVTLDYIRETYVWCKSCQQLLEHDRGYCPLFPNVEPVRGKKWTKCVCTVHTCYDNPLKLTYAGFALARVRSTSVSHYAFWYDGVTLCGRTPTVVGGVVKDPFRQGTCVQCIRGFLKRVNVYCD</sequence>
<dbReference type="EMBL" id="LAZR01018067">
    <property type="protein sequence ID" value="KKL97839.1"/>
    <property type="molecule type" value="Genomic_DNA"/>
</dbReference>